<sequence length="385" mass="43071">MLDQIVPILIGFLSMVLVVGGIVLLLIKNLKPTSSSEKNKDIKTKKEEESRWSWLTHTKLLIVYGLAIFNLVVWAMIPWFWDILAYKWYTWLIFNIGFWTILYFLTVKVKDKDGKETESDHPTAKRLAKIITAMLILGLATITWKYFQEKGWPFGSSNEATITPGFSPQLGGTQAGSVSYTLAVLDGCETGTGAPGSGRHFLEDGITPVRNPQDAPWGTGAVGKWQIHIGDPDVSEELKLLEAEMKLDGSLGPDESLDVERSEAHNRAAAEYLYKKYGTAPWTASVACWGSLVTSTGTLIVTLEAPVGEWSNYFSFPNNHRYDFGRVSPEKEEKYRAEFTTQDGKVILGEFPSEEFLRVPKAIKMRVQSLEKEPVIIKITLTPKS</sequence>
<proteinExistence type="predicted"/>
<evidence type="ECO:0000256" key="1">
    <source>
        <dbReference type="SAM" id="Phobius"/>
    </source>
</evidence>
<dbReference type="Proteomes" id="UP000178404">
    <property type="component" value="Unassembled WGS sequence"/>
</dbReference>
<feature type="transmembrane region" description="Helical" evidence="1">
    <location>
        <begin position="6"/>
        <end position="27"/>
    </location>
</feature>
<accession>A0A1G2TWD7</accession>
<keyword evidence="1" id="KW-0812">Transmembrane</keyword>
<evidence type="ECO:0000313" key="3">
    <source>
        <dbReference type="Proteomes" id="UP000178404"/>
    </source>
</evidence>
<feature type="transmembrane region" description="Helical" evidence="1">
    <location>
        <begin position="127"/>
        <end position="147"/>
    </location>
</feature>
<evidence type="ECO:0000313" key="2">
    <source>
        <dbReference type="EMBL" id="OHB01469.1"/>
    </source>
</evidence>
<protein>
    <submittedName>
        <fullName evidence="2">Uncharacterized protein</fullName>
    </submittedName>
</protein>
<feature type="transmembrane region" description="Helical" evidence="1">
    <location>
        <begin position="60"/>
        <end position="81"/>
    </location>
</feature>
<reference evidence="2 3" key="1">
    <citation type="journal article" date="2016" name="Nat. Commun.">
        <title>Thousands of microbial genomes shed light on interconnected biogeochemical processes in an aquifer system.</title>
        <authorList>
            <person name="Anantharaman K."/>
            <person name="Brown C.T."/>
            <person name="Hug L.A."/>
            <person name="Sharon I."/>
            <person name="Castelle C.J."/>
            <person name="Probst A.J."/>
            <person name="Thomas B.C."/>
            <person name="Singh A."/>
            <person name="Wilkins M.J."/>
            <person name="Karaoz U."/>
            <person name="Brodie E.L."/>
            <person name="Williams K.H."/>
            <person name="Hubbard S.S."/>
            <person name="Banfield J.F."/>
        </authorList>
    </citation>
    <scope>NUCLEOTIDE SEQUENCE [LARGE SCALE GENOMIC DNA]</scope>
</reference>
<dbReference type="AlphaFoldDB" id="A0A1G2TWD7"/>
<keyword evidence="1" id="KW-0472">Membrane</keyword>
<gene>
    <name evidence="2" type="ORF">A3A90_01335</name>
</gene>
<keyword evidence="1" id="KW-1133">Transmembrane helix</keyword>
<organism evidence="2 3">
    <name type="scientific">Candidatus Zambryskibacteria bacterium RIFCSPLOWO2_01_FULL_35_19</name>
    <dbReference type="NCBI Taxonomy" id="1802757"/>
    <lineage>
        <taxon>Bacteria</taxon>
        <taxon>Candidatus Zambryskiibacteriota</taxon>
    </lineage>
</organism>
<dbReference type="EMBL" id="MHWA01000014">
    <property type="protein sequence ID" value="OHB01469.1"/>
    <property type="molecule type" value="Genomic_DNA"/>
</dbReference>
<comment type="caution">
    <text evidence="2">The sequence shown here is derived from an EMBL/GenBank/DDBJ whole genome shotgun (WGS) entry which is preliminary data.</text>
</comment>
<feature type="transmembrane region" description="Helical" evidence="1">
    <location>
        <begin position="87"/>
        <end position="106"/>
    </location>
</feature>
<name>A0A1G2TWD7_9BACT</name>